<dbReference type="RefSeq" id="WP_172356977.1">
    <property type="nucleotide sequence ID" value="NZ_BLLH01000007.1"/>
</dbReference>
<evidence type="ECO:0000313" key="2">
    <source>
        <dbReference type="Proteomes" id="UP000475928"/>
    </source>
</evidence>
<dbReference type="Gene3D" id="3.90.1720.10">
    <property type="entry name" value="endopeptidase domain like (from Nostoc punctiforme)"/>
    <property type="match status" value="1"/>
</dbReference>
<dbReference type="EMBL" id="BLLH01000007">
    <property type="protein sequence ID" value="GFH40959.1"/>
    <property type="molecule type" value="Genomic_DNA"/>
</dbReference>
<dbReference type="GO" id="GO:0016874">
    <property type="term" value="F:ligase activity"/>
    <property type="evidence" value="ECO:0007669"/>
    <property type="project" value="UniProtKB-KW"/>
</dbReference>
<sequence>MSIHLKAADLLFVKTDQTQFSTAIAEATGDYVHVAIVAAANKIIHATFTHGVVAQTLAEFLAENPDPDVYRFDDEGIDFDTADVIERAENQLGKPYNLSFYPDAEGFYCSQLVAYAFKNQVLLPEVAMQFGDGEDLISPYWQSYYDRLGLAVPLGQAGTNPNDLSQFSKLKRIGTLSDGANQNF</sequence>
<evidence type="ECO:0000313" key="1">
    <source>
        <dbReference type="EMBL" id="GFH40959.1"/>
    </source>
</evidence>
<dbReference type="SUPFAM" id="SSF54001">
    <property type="entry name" value="Cysteine proteinases"/>
    <property type="match status" value="1"/>
</dbReference>
<protein>
    <submittedName>
        <fullName evidence="1">UDP-N-acetylmuramoylalanyl-D-glutamate--2, 6-diaminopimelate ligase</fullName>
    </submittedName>
</protein>
<name>A0A6A0B692_9LACT</name>
<dbReference type="InterPro" id="IPR038765">
    <property type="entry name" value="Papain-like_cys_pep_sf"/>
</dbReference>
<organism evidence="1 2">
    <name type="scientific">Pseudolactococcus insecticola</name>
    <dbReference type="NCBI Taxonomy" id="2709158"/>
    <lineage>
        <taxon>Bacteria</taxon>
        <taxon>Bacillati</taxon>
        <taxon>Bacillota</taxon>
        <taxon>Bacilli</taxon>
        <taxon>Lactobacillales</taxon>
        <taxon>Streptococcaceae</taxon>
        <taxon>Pseudolactococcus</taxon>
    </lineage>
</organism>
<dbReference type="AlphaFoldDB" id="A0A6A0B692"/>
<proteinExistence type="predicted"/>
<dbReference type="Proteomes" id="UP000475928">
    <property type="component" value="Unassembled WGS sequence"/>
</dbReference>
<dbReference type="Pfam" id="PF05708">
    <property type="entry name" value="Peptidase_C92"/>
    <property type="match status" value="1"/>
</dbReference>
<gene>
    <name evidence="1" type="ORF">Hs20B_13570</name>
</gene>
<reference evidence="1 2" key="1">
    <citation type="submission" date="2020-02" db="EMBL/GenBank/DDBJ databases">
        <title>Draft genome sequence of Lactococcus sp. Hs20B0-1.</title>
        <authorList>
            <person name="Noda S."/>
            <person name="Yuki M."/>
            <person name="Ohkuma M."/>
        </authorList>
    </citation>
    <scope>NUCLEOTIDE SEQUENCE [LARGE SCALE GENOMIC DNA]</scope>
    <source>
        <strain evidence="1 2">Hs20B0-1</strain>
    </source>
</reference>
<comment type="caution">
    <text evidence="1">The sequence shown here is derived from an EMBL/GenBank/DDBJ whole genome shotgun (WGS) entry which is preliminary data.</text>
</comment>
<keyword evidence="2" id="KW-1185">Reference proteome</keyword>
<keyword evidence="1" id="KW-0436">Ligase</keyword>
<dbReference type="InterPro" id="IPR024453">
    <property type="entry name" value="Peptidase_C92"/>
</dbReference>
<accession>A0A6A0B692</accession>